<keyword evidence="3 7" id="KW-0547">Nucleotide-binding</keyword>
<dbReference type="EMBL" id="CP014227">
    <property type="protein sequence ID" value="AMD85162.1"/>
    <property type="molecule type" value="Genomic_DNA"/>
</dbReference>
<evidence type="ECO:0000256" key="2">
    <source>
        <dbReference type="ARBA" id="ARBA00022679"/>
    </source>
</evidence>
<keyword evidence="4 7" id="KW-0418">Kinase</keyword>
<dbReference type="InterPro" id="IPR031322">
    <property type="entry name" value="Shikimate/glucono_kinase"/>
</dbReference>
<comment type="caution">
    <text evidence="7">Lacks conserved residue(s) required for the propagation of feature annotation.</text>
</comment>
<dbReference type="PANTHER" id="PTHR21087">
    <property type="entry name" value="SHIKIMATE KINASE"/>
    <property type="match status" value="1"/>
</dbReference>
<dbReference type="Proteomes" id="UP000065822">
    <property type="component" value="Chromosome"/>
</dbReference>
<evidence type="ECO:0000256" key="7">
    <source>
        <dbReference type="HAMAP-Rule" id="MF_00109"/>
    </source>
</evidence>
<name>A0ABN4KCR4_9FLAO</name>
<dbReference type="Gene3D" id="3.40.50.300">
    <property type="entry name" value="P-loop containing nucleotide triphosphate hydrolases"/>
    <property type="match status" value="1"/>
</dbReference>
<dbReference type="Pfam" id="PF01202">
    <property type="entry name" value="SKI"/>
    <property type="match status" value="1"/>
</dbReference>
<evidence type="ECO:0000256" key="3">
    <source>
        <dbReference type="ARBA" id="ARBA00022741"/>
    </source>
</evidence>
<comment type="subcellular location">
    <subcellularLocation>
        <location evidence="7">Cytoplasm</location>
    </subcellularLocation>
</comment>
<feature type="binding site" evidence="7">
    <location>
        <position position="14"/>
    </location>
    <ligand>
        <name>Mg(2+)</name>
        <dbReference type="ChEBI" id="CHEBI:18420"/>
    </ligand>
</feature>
<gene>
    <name evidence="7" type="primary">aroK</name>
    <name evidence="8" type="ORF">AXF12_06340</name>
</gene>
<comment type="pathway">
    <text evidence="7">Metabolic intermediate biosynthesis; chorismate biosynthesis; chorismate from D-erythrose 4-phosphate and phosphoenolpyruvate: step 5/7.</text>
</comment>
<evidence type="ECO:0000313" key="9">
    <source>
        <dbReference type="Proteomes" id="UP000065822"/>
    </source>
</evidence>
<comment type="subunit">
    <text evidence="7">Monomer.</text>
</comment>
<accession>A0ABN4KCR4</accession>
<keyword evidence="7" id="KW-0460">Magnesium</keyword>
<sequence length="178" mass="20332">MKIILIGYMGSGKTTLGKALSLKKNVPFIDLDQYIEMKEGASVRRIFKDRGEIYFRKIESYYLSELLASQEDFVLAVGGGTPCFGNNMQLITDSTEMVVYLKYQPKSLAERLLQEKHLRPLIADIVDTDLEDFIRKHLFDRNPFYMQAKYHIPMDGLTDVEGLKAIERVIDAPKSSSI</sequence>
<feature type="binding site" evidence="7">
    <location>
        <position position="32"/>
    </location>
    <ligand>
        <name>substrate</name>
    </ligand>
</feature>
<evidence type="ECO:0000256" key="4">
    <source>
        <dbReference type="ARBA" id="ARBA00022777"/>
    </source>
</evidence>
<dbReference type="RefSeq" id="WP_066429298.1">
    <property type="nucleotide sequence ID" value="NZ_CP014227.1"/>
</dbReference>
<organism evidence="8 9">
    <name type="scientific">Capnocytophaga haemolytica</name>
    <dbReference type="NCBI Taxonomy" id="45243"/>
    <lineage>
        <taxon>Bacteria</taxon>
        <taxon>Pseudomonadati</taxon>
        <taxon>Bacteroidota</taxon>
        <taxon>Flavobacteriia</taxon>
        <taxon>Flavobacteriales</taxon>
        <taxon>Flavobacteriaceae</taxon>
        <taxon>Capnocytophaga</taxon>
    </lineage>
</organism>
<keyword evidence="1 7" id="KW-0028">Amino-acid biosynthesis</keyword>
<dbReference type="PRINTS" id="PR01100">
    <property type="entry name" value="SHIKIMTKNASE"/>
</dbReference>
<feature type="binding site" evidence="7">
    <location>
        <position position="141"/>
    </location>
    <ligand>
        <name>substrate</name>
    </ligand>
</feature>
<comment type="similarity">
    <text evidence="7">Belongs to the shikimate kinase family.</text>
</comment>
<dbReference type="CDD" id="cd00464">
    <property type="entry name" value="SK"/>
    <property type="match status" value="1"/>
</dbReference>
<comment type="cofactor">
    <cofactor evidence="7">
        <name>Mg(2+)</name>
        <dbReference type="ChEBI" id="CHEBI:18420"/>
    </cofactor>
    <text evidence="7">Binds 1 Mg(2+) ion per subunit.</text>
</comment>
<dbReference type="GO" id="GO:0016301">
    <property type="term" value="F:kinase activity"/>
    <property type="evidence" value="ECO:0007669"/>
    <property type="project" value="UniProtKB-KW"/>
</dbReference>
<feature type="binding site" evidence="7">
    <location>
        <position position="119"/>
    </location>
    <ligand>
        <name>ATP</name>
        <dbReference type="ChEBI" id="CHEBI:30616"/>
    </ligand>
</feature>
<evidence type="ECO:0000256" key="5">
    <source>
        <dbReference type="ARBA" id="ARBA00022840"/>
    </source>
</evidence>
<comment type="function">
    <text evidence="7">Catalyzes the specific phosphorylation of the 3-hydroxyl group of shikimic acid using ATP as a cosubstrate.</text>
</comment>
<dbReference type="InterPro" id="IPR000623">
    <property type="entry name" value="Shikimate_kinase/TSH1"/>
</dbReference>
<dbReference type="HAMAP" id="MF_00109">
    <property type="entry name" value="Shikimate_kinase"/>
    <property type="match status" value="1"/>
</dbReference>
<dbReference type="EC" id="2.7.1.71" evidence="7"/>
<keyword evidence="7" id="KW-0479">Metal-binding</keyword>
<keyword evidence="9" id="KW-1185">Reference proteome</keyword>
<dbReference type="InterPro" id="IPR027417">
    <property type="entry name" value="P-loop_NTPase"/>
</dbReference>
<keyword evidence="6 7" id="KW-0057">Aromatic amino acid biosynthesis</keyword>
<evidence type="ECO:0000313" key="8">
    <source>
        <dbReference type="EMBL" id="AMD85162.1"/>
    </source>
</evidence>
<feature type="binding site" evidence="7">
    <location>
        <position position="56"/>
    </location>
    <ligand>
        <name>substrate</name>
    </ligand>
</feature>
<keyword evidence="2 7" id="KW-0808">Transferase</keyword>
<evidence type="ECO:0000256" key="6">
    <source>
        <dbReference type="ARBA" id="ARBA00023141"/>
    </source>
</evidence>
<feature type="binding site" evidence="7">
    <location>
        <position position="79"/>
    </location>
    <ligand>
        <name>substrate</name>
    </ligand>
</feature>
<reference evidence="8 9" key="1">
    <citation type="submission" date="2016-02" db="EMBL/GenBank/DDBJ databases">
        <authorList>
            <person name="Holder M.E."/>
            <person name="Ajami N.J."/>
            <person name="Petrosino J.F."/>
        </authorList>
    </citation>
    <scope>NUCLEOTIDE SEQUENCE [LARGE SCALE GENOMIC DNA]</scope>
    <source>
        <strain evidence="8 9">CCUG 32990</strain>
    </source>
</reference>
<feature type="binding site" evidence="7">
    <location>
        <begin position="10"/>
        <end position="15"/>
    </location>
    <ligand>
        <name>ATP</name>
        <dbReference type="ChEBI" id="CHEBI:30616"/>
    </ligand>
</feature>
<protein>
    <recommendedName>
        <fullName evidence="7">Shikimate kinase</fullName>
        <shortName evidence="7">SK</shortName>
        <ecNumber evidence="7">2.7.1.71</ecNumber>
    </recommendedName>
</protein>
<keyword evidence="5 7" id="KW-0067">ATP-binding</keyword>
<proteinExistence type="inferred from homology"/>
<evidence type="ECO:0000256" key="1">
    <source>
        <dbReference type="ARBA" id="ARBA00022605"/>
    </source>
</evidence>
<keyword evidence="7" id="KW-0963">Cytoplasm</keyword>
<dbReference type="PANTHER" id="PTHR21087:SF16">
    <property type="entry name" value="SHIKIMATE KINASE 1, CHLOROPLASTIC"/>
    <property type="match status" value="1"/>
</dbReference>
<comment type="catalytic activity">
    <reaction evidence="7">
        <text>shikimate + ATP = 3-phosphoshikimate + ADP + H(+)</text>
        <dbReference type="Rhea" id="RHEA:13121"/>
        <dbReference type="ChEBI" id="CHEBI:15378"/>
        <dbReference type="ChEBI" id="CHEBI:30616"/>
        <dbReference type="ChEBI" id="CHEBI:36208"/>
        <dbReference type="ChEBI" id="CHEBI:145989"/>
        <dbReference type="ChEBI" id="CHEBI:456216"/>
        <dbReference type="EC" id="2.7.1.71"/>
    </reaction>
</comment>
<dbReference type="SUPFAM" id="SSF52540">
    <property type="entry name" value="P-loop containing nucleoside triphosphate hydrolases"/>
    <property type="match status" value="1"/>
</dbReference>